<dbReference type="PANTHER" id="PTHR48079">
    <property type="entry name" value="PROTEIN YEEZ"/>
    <property type="match status" value="1"/>
</dbReference>
<dbReference type="AlphaFoldDB" id="A0AB39HP47"/>
<dbReference type="GO" id="GO:0005737">
    <property type="term" value="C:cytoplasm"/>
    <property type="evidence" value="ECO:0007669"/>
    <property type="project" value="TreeGrafter"/>
</dbReference>
<dbReference type="EMBL" id="CP162599">
    <property type="protein sequence ID" value="XDK32958.1"/>
    <property type="molecule type" value="Genomic_DNA"/>
</dbReference>
<dbReference type="InterPro" id="IPR051783">
    <property type="entry name" value="NAD(P)-dependent_oxidoreduct"/>
</dbReference>
<sequence length="291" mass="31954">MRIFVAGASGVIGRLLIPLLVKEGHEVFGMTHNTASKGLIQEIGATPVVVDVFDRDAVISAFREVRPEIVIHQLTSLSKYNLEDNAKIRNLGTRNLVDASRTVGVKRMIAQSISWAYEPDSYPATEESLLDVKAPEPRKTTIDGAVALENAVSEMEEFVILRFGMLYGPSTWYDPSGMIAEKVRNQEMKATDGIMSFLHIADAARATLAALEWPNGAVNIVDDEPVPGTVWLPYYASLIGAPEPKVQASSNRGERGASNAKARQEYGWEPIFPTWYDGFRASLSSSNNIKK</sequence>
<dbReference type="Pfam" id="PF01370">
    <property type="entry name" value="Epimerase"/>
    <property type="match status" value="1"/>
</dbReference>
<feature type="domain" description="NAD-dependent epimerase/dehydratase" evidence="1">
    <location>
        <begin position="3"/>
        <end position="216"/>
    </location>
</feature>
<protein>
    <submittedName>
        <fullName evidence="2">NAD-dependent epimerase/dehydratase family protein</fullName>
    </submittedName>
</protein>
<gene>
    <name evidence="2" type="ORF">AB4Y30_00845</name>
</gene>
<name>A0AB39HP47_9BACI</name>
<organism evidence="2">
    <name type="scientific">Ornithinibacillus sp. 4-3</name>
    <dbReference type="NCBI Taxonomy" id="3231488"/>
    <lineage>
        <taxon>Bacteria</taxon>
        <taxon>Bacillati</taxon>
        <taxon>Bacillota</taxon>
        <taxon>Bacilli</taxon>
        <taxon>Bacillales</taxon>
        <taxon>Bacillaceae</taxon>
        <taxon>Ornithinibacillus</taxon>
    </lineage>
</organism>
<dbReference type="SUPFAM" id="SSF51735">
    <property type="entry name" value="NAD(P)-binding Rossmann-fold domains"/>
    <property type="match status" value="1"/>
</dbReference>
<evidence type="ECO:0000313" key="2">
    <source>
        <dbReference type="EMBL" id="XDK32958.1"/>
    </source>
</evidence>
<dbReference type="InterPro" id="IPR001509">
    <property type="entry name" value="Epimerase_deHydtase"/>
</dbReference>
<dbReference type="GO" id="GO:0004029">
    <property type="term" value="F:aldehyde dehydrogenase (NAD+) activity"/>
    <property type="evidence" value="ECO:0007669"/>
    <property type="project" value="TreeGrafter"/>
</dbReference>
<dbReference type="PANTHER" id="PTHR48079:SF6">
    <property type="entry name" value="NAD(P)-BINDING DOMAIN-CONTAINING PROTEIN-RELATED"/>
    <property type="match status" value="1"/>
</dbReference>
<accession>A0AB39HP47</accession>
<proteinExistence type="predicted"/>
<dbReference type="InterPro" id="IPR036291">
    <property type="entry name" value="NAD(P)-bd_dom_sf"/>
</dbReference>
<reference evidence="2" key="1">
    <citation type="submission" date="2024-07" db="EMBL/GenBank/DDBJ databases">
        <title>Halotolerant mesophilic bacterium Ornithinibacillus sp. 4-3, sp. nov., isolated from soil.</title>
        <authorList>
            <person name="Sidarenka A.V."/>
            <person name="Guliayeva D.E."/>
            <person name="Leanovich S.I."/>
            <person name="Hileuskaya K.S."/>
            <person name="Akhremchuk A.E."/>
            <person name="Sikolenko M.A."/>
            <person name="Valentovich L.N."/>
        </authorList>
    </citation>
    <scope>NUCLEOTIDE SEQUENCE</scope>
    <source>
        <strain evidence="2">4-3</strain>
    </source>
</reference>
<evidence type="ECO:0000259" key="1">
    <source>
        <dbReference type="Pfam" id="PF01370"/>
    </source>
</evidence>
<dbReference type="Gene3D" id="3.40.50.720">
    <property type="entry name" value="NAD(P)-binding Rossmann-like Domain"/>
    <property type="match status" value="1"/>
</dbReference>
<dbReference type="RefSeq" id="WP_368653645.1">
    <property type="nucleotide sequence ID" value="NZ_CP162599.1"/>
</dbReference>